<keyword evidence="3" id="KW-1185">Reference proteome</keyword>
<name>A0A922I4Y3_DERFA</name>
<reference evidence="2" key="1">
    <citation type="submission" date="2013-05" db="EMBL/GenBank/DDBJ databases">
        <authorList>
            <person name="Yim A.K.Y."/>
            <person name="Chan T.F."/>
            <person name="Ji K.M."/>
            <person name="Liu X.Y."/>
            <person name="Zhou J.W."/>
            <person name="Li R.Q."/>
            <person name="Yang K.Y."/>
            <person name="Li J."/>
            <person name="Li M."/>
            <person name="Law P.T.W."/>
            <person name="Wu Y.L."/>
            <person name="Cai Z.L."/>
            <person name="Qin H."/>
            <person name="Bao Y."/>
            <person name="Leung R.K.K."/>
            <person name="Ng P.K.S."/>
            <person name="Zou J."/>
            <person name="Zhong X.J."/>
            <person name="Ran P.X."/>
            <person name="Zhong N.S."/>
            <person name="Liu Z.G."/>
            <person name="Tsui S.K.W."/>
        </authorList>
    </citation>
    <scope>NUCLEOTIDE SEQUENCE</scope>
    <source>
        <strain evidence="2">Derf</strain>
        <tissue evidence="2">Whole organism</tissue>
    </source>
</reference>
<organism evidence="2 3">
    <name type="scientific">Dermatophagoides farinae</name>
    <name type="common">American house dust mite</name>
    <dbReference type="NCBI Taxonomy" id="6954"/>
    <lineage>
        <taxon>Eukaryota</taxon>
        <taxon>Metazoa</taxon>
        <taxon>Ecdysozoa</taxon>
        <taxon>Arthropoda</taxon>
        <taxon>Chelicerata</taxon>
        <taxon>Arachnida</taxon>
        <taxon>Acari</taxon>
        <taxon>Acariformes</taxon>
        <taxon>Sarcoptiformes</taxon>
        <taxon>Astigmata</taxon>
        <taxon>Psoroptidia</taxon>
        <taxon>Analgoidea</taxon>
        <taxon>Pyroglyphidae</taxon>
        <taxon>Dermatophagoidinae</taxon>
        <taxon>Dermatophagoides</taxon>
    </lineage>
</organism>
<evidence type="ECO:0000313" key="2">
    <source>
        <dbReference type="EMBL" id="KAH9521405.1"/>
    </source>
</evidence>
<accession>A0A922I4Y3</accession>
<gene>
    <name evidence="2" type="ORF">DERF_005067</name>
</gene>
<evidence type="ECO:0000313" key="3">
    <source>
        <dbReference type="Proteomes" id="UP000790347"/>
    </source>
</evidence>
<sequence>MGTAKKTINRKTIKANRDANTDVDDDRSSIPSPAMSRVSNEEIITDDADQPMSHVEIATTSAQPQIMQNQQPTSSNSAATQQQQTTVAGFHPPAYQSGPSFSTTASQYQPTSPPSFSDCRPLSPIEPQYFVMIYLYRNHQHQSISMMKKLYEGSINFRVGNLRPTKAPTFVQEKSTNLEREYAEMWPVTEAQWKIYFTAQV</sequence>
<protein>
    <submittedName>
        <fullName evidence="2">Uncharacterized protein</fullName>
    </submittedName>
</protein>
<reference evidence="2" key="2">
    <citation type="journal article" date="2022" name="Res Sq">
        <title>Comparative Genomics Reveals Insights into the Divergent Evolution of Astigmatic Mites and Household Pest Adaptations.</title>
        <authorList>
            <person name="Xiong Q."/>
            <person name="Wan A.T.-Y."/>
            <person name="Liu X.-Y."/>
            <person name="Fung C.S.-H."/>
            <person name="Xiao X."/>
            <person name="Malainual N."/>
            <person name="Hou J."/>
            <person name="Wang L."/>
            <person name="Wang M."/>
            <person name="Yang K."/>
            <person name="Cui Y."/>
            <person name="Leung E."/>
            <person name="Nong W."/>
            <person name="Shin S.-K."/>
            <person name="Au S."/>
            <person name="Jeong K.Y."/>
            <person name="Chew F.T."/>
            <person name="Hui J."/>
            <person name="Leung T.F."/>
            <person name="Tungtrongchitr A."/>
            <person name="Zhong N."/>
            <person name="Liu Z."/>
            <person name="Tsui S."/>
        </authorList>
    </citation>
    <scope>NUCLEOTIDE SEQUENCE</scope>
    <source>
        <strain evidence="2">Derf</strain>
        <tissue evidence="2">Whole organism</tissue>
    </source>
</reference>
<feature type="compositionally biased region" description="Polar residues" evidence="1">
    <location>
        <begin position="97"/>
        <end position="110"/>
    </location>
</feature>
<proteinExistence type="predicted"/>
<feature type="compositionally biased region" description="Low complexity" evidence="1">
    <location>
        <begin position="70"/>
        <end position="88"/>
    </location>
</feature>
<feature type="region of interest" description="Disordered" evidence="1">
    <location>
        <begin position="66"/>
        <end position="120"/>
    </location>
</feature>
<dbReference type="EMBL" id="ASGP02000002">
    <property type="protein sequence ID" value="KAH9521405.1"/>
    <property type="molecule type" value="Genomic_DNA"/>
</dbReference>
<feature type="region of interest" description="Disordered" evidence="1">
    <location>
        <begin position="1"/>
        <end position="50"/>
    </location>
</feature>
<dbReference type="Proteomes" id="UP000790347">
    <property type="component" value="Unassembled WGS sequence"/>
</dbReference>
<comment type="caution">
    <text evidence="2">The sequence shown here is derived from an EMBL/GenBank/DDBJ whole genome shotgun (WGS) entry which is preliminary data.</text>
</comment>
<dbReference type="AlphaFoldDB" id="A0A922I4Y3"/>
<evidence type="ECO:0000256" key="1">
    <source>
        <dbReference type="SAM" id="MobiDB-lite"/>
    </source>
</evidence>